<reference evidence="1 2" key="1">
    <citation type="submission" date="2023-10" db="EMBL/GenBank/DDBJ databases">
        <title>Marine bacteria isolated from horseshoe crab.</title>
        <authorList>
            <person name="Cheng T.H."/>
        </authorList>
    </citation>
    <scope>NUCLEOTIDE SEQUENCE [LARGE SCALE GENOMIC DNA]</scope>
    <source>
        <strain evidence="1 2">HSC6</strain>
    </source>
</reference>
<dbReference type="InterPro" id="IPR012657">
    <property type="entry name" value="23S_rRNA-intervening_sequence"/>
</dbReference>
<dbReference type="Proteomes" id="UP001186452">
    <property type="component" value="Unassembled WGS sequence"/>
</dbReference>
<dbReference type="NCBIfam" id="TIGR02436">
    <property type="entry name" value="four helix bundle protein"/>
    <property type="match status" value="1"/>
</dbReference>
<proteinExistence type="predicted"/>
<dbReference type="EMBL" id="JAWJZI010000010">
    <property type="protein sequence ID" value="MDV5171087.1"/>
    <property type="molecule type" value="Genomic_DNA"/>
</dbReference>
<gene>
    <name evidence="1" type="ORF">R2X38_18990</name>
</gene>
<sequence length="135" mass="15441">MEYRKLHIWQESFQIAVDVHRLFVSCKDFGFKDQISRSSVSVPSNIAEGEERETRKESVRFLYYAKGSCGELVTQLLLAKEFGYIGQDEADELVVRANIVSRKIASLIKFRSGQVKESSGIYDVSEFGISEKYQD</sequence>
<keyword evidence="2" id="KW-1185">Reference proteome</keyword>
<evidence type="ECO:0000313" key="2">
    <source>
        <dbReference type="Proteomes" id="UP001186452"/>
    </source>
</evidence>
<dbReference type="PANTHER" id="PTHR38471:SF2">
    <property type="entry name" value="FOUR HELIX BUNDLE PROTEIN"/>
    <property type="match status" value="1"/>
</dbReference>
<protein>
    <submittedName>
        <fullName evidence="1">Four helix bundle protein</fullName>
    </submittedName>
</protein>
<comment type="caution">
    <text evidence="1">The sequence shown here is derived from an EMBL/GenBank/DDBJ whole genome shotgun (WGS) entry which is preliminary data.</text>
</comment>
<dbReference type="InterPro" id="IPR036583">
    <property type="entry name" value="23S_rRNA_IVS_sf"/>
</dbReference>
<accession>A0ABU3ZM28</accession>
<dbReference type="PANTHER" id="PTHR38471">
    <property type="entry name" value="FOUR HELIX BUNDLE PROTEIN"/>
    <property type="match status" value="1"/>
</dbReference>
<dbReference type="SUPFAM" id="SSF158446">
    <property type="entry name" value="IVS-encoded protein-like"/>
    <property type="match status" value="1"/>
</dbReference>
<dbReference type="CDD" id="cd16377">
    <property type="entry name" value="23S_rRNA_IVP_like"/>
    <property type="match status" value="1"/>
</dbReference>
<organism evidence="1 2">
    <name type="scientific">Photobacterium rosenbergii</name>
    <dbReference type="NCBI Taxonomy" id="294936"/>
    <lineage>
        <taxon>Bacteria</taxon>
        <taxon>Pseudomonadati</taxon>
        <taxon>Pseudomonadota</taxon>
        <taxon>Gammaproteobacteria</taxon>
        <taxon>Vibrionales</taxon>
        <taxon>Vibrionaceae</taxon>
        <taxon>Photobacterium</taxon>
    </lineage>
</organism>
<dbReference type="NCBIfam" id="NF008912">
    <property type="entry name" value="PRK12275.1-6"/>
    <property type="match status" value="1"/>
</dbReference>
<evidence type="ECO:0000313" key="1">
    <source>
        <dbReference type="EMBL" id="MDV5171087.1"/>
    </source>
</evidence>
<dbReference type="Pfam" id="PF05635">
    <property type="entry name" value="23S_rRNA_IVP"/>
    <property type="match status" value="1"/>
</dbReference>
<dbReference type="Gene3D" id="1.20.1440.60">
    <property type="entry name" value="23S rRNA-intervening sequence"/>
    <property type="match status" value="1"/>
</dbReference>
<name>A0ABU3ZM28_9GAMM</name>
<dbReference type="RefSeq" id="WP_317523915.1">
    <property type="nucleotide sequence ID" value="NZ_JAWJZI010000010.1"/>
</dbReference>